<protein>
    <recommendedName>
        <fullName evidence="2">DUF5681 domain-containing protein</fullName>
    </recommendedName>
</protein>
<evidence type="ECO:0000259" key="2">
    <source>
        <dbReference type="Pfam" id="PF18932"/>
    </source>
</evidence>
<organism evidence="3">
    <name type="scientific">marine sediment metagenome</name>
    <dbReference type="NCBI Taxonomy" id="412755"/>
    <lineage>
        <taxon>unclassified sequences</taxon>
        <taxon>metagenomes</taxon>
        <taxon>ecological metagenomes</taxon>
    </lineage>
</organism>
<accession>A0A0F9HE92</accession>
<feature type="region of interest" description="Disordered" evidence="1">
    <location>
        <begin position="1"/>
        <end position="52"/>
    </location>
</feature>
<reference evidence="3" key="1">
    <citation type="journal article" date="2015" name="Nature">
        <title>Complex archaea that bridge the gap between prokaryotes and eukaryotes.</title>
        <authorList>
            <person name="Spang A."/>
            <person name="Saw J.H."/>
            <person name="Jorgensen S.L."/>
            <person name="Zaremba-Niedzwiedzka K."/>
            <person name="Martijn J."/>
            <person name="Lind A.E."/>
            <person name="van Eijk R."/>
            <person name="Schleper C."/>
            <person name="Guy L."/>
            <person name="Ettema T.J."/>
        </authorList>
    </citation>
    <scope>NUCLEOTIDE SEQUENCE</scope>
</reference>
<dbReference type="EMBL" id="LAZR01015370">
    <property type="protein sequence ID" value="KKM13487.1"/>
    <property type="molecule type" value="Genomic_DNA"/>
</dbReference>
<name>A0A0F9HE92_9ZZZZ</name>
<evidence type="ECO:0000313" key="3">
    <source>
        <dbReference type="EMBL" id="KKM13487.1"/>
    </source>
</evidence>
<comment type="caution">
    <text evidence="3">The sequence shown here is derived from an EMBL/GenBank/DDBJ whole genome shotgun (WGS) entry which is preliminary data.</text>
</comment>
<dbReference type="AlphaFoldDB" id="A0A0F9HE92"/>
<evidence type="ECO:0000256" key="1">
    <source>
        <dbReference type="SAM" id="MobiDB-lite"/>
    </source>
</evidence>
<proteinExistence type="predicted"/>
<dbReference type="InterPro" id="IPR043736">
    <property type="entry name" value="DUF5681"/>
</dbReference>
<dbReference type="Pfam" id="PF18932">
    <property type="entry name" value="DUF5681"/>
    <property type="match status" value="1"/>
</dbReference>
<gene>
    <name evidence="3" type="ORF">LCGC14_1715750</name>
</gene>
<sequence>MNVITDTAVDTPALDPEHRERRGSHPNSLAALEATQWKPGQSGNPDGKRKGLTTTLAKIVDTDKLAEALWSMANDQKTRPELRLEAIKYIYARIEGSPVQAMRFSAEGDMMPLIFLHPGREAPVIEGESRLIEDSADTKD</sequence>
<feature type="domain" description="DUF5681" evidence="2">
    <location>
        <begin position="34"/>
        <end position="62"/>
    </location>
</feature>